<dbReference type="PANTHER" id="PTHR16166:SF93">
    <property type="entry name" value="INTERMEMBRANE LIPID TRANSFER PROTEIN VPS13"/>
    <property type="match status" value="1"/>
</dbReference>
<feature type="compositionally biased region" description="Acidic residues" evidence="2">
    <location>
        <begin position="1088"/>
        <end position="1106"/>
    </location>
</feature>
<sequence>MDSPSLTQSFATEGVAPPPPPPANADEAPHPTRFGVPLPQEPAPLTVATEALPHEAPVATAPSAETLAAAYLYNFELFVCQPGITGSSAMTTVEPFDLTLALNQLEYPATGRVARAVTVNAPDVAEAQFAYRDIRIVQSIVTSVLEHLARAKAATQAAIISGGSRPAPTTTAPTALPEPAAGSVAGADSLNDSALMAHALELSAGATADDSLEESRDEGPGRVATAEGGFVMLPRPAPVRPALSTHITHSLLVATWGGVRLAIQNDLMGTQLPVLQLLAGQVGARMELEQIRELRDEPSLPAASSGAAAATATAPAAAAPSPSSAVTLERDQNGLLWTVVSKLSGQVDSVLGGNYFNDHNLHFEPFLEPWKCQLQFRPATLPSLDLLFVSTAPLNLNLTSPFVETVGGTAITVAQDMAVAATEQAAQQTQKRRERRRLRKEMLLLQAKKDRVPERTGPLASPHQPDLGPDTAATGSSPLNTSAGESDIVTTTGAGSFRTQKPLSSVLVWSSARIRGNASNHPWTPQNWGLTIPGVASSWEVGELAVAWMGEISFAQAVIPVTVGFGVAGLRGLSTWVAPSKRHVLPPYTLRNLTGCRLVFVTEVAPHGIEVNAGEDVPLPFAEPRYARHRQVAPVDQRVSLTVPGYDTLPLVDANVPATHTLPLYRQGAITPFLVRCQVYVTMRRHILLVSSPLQVRNNTAITLRPIVELGSDDAGAATAACGAVPWDEASEWSMMNPAPSSGTPTGRRLALPPLAPFSSAFLPLDLTTAQLSFVPMHGALQEGLGDYVTGWKPTRALDLTLLAEGQEFYLDSTNPDQMAQWEEKYKSRVAAASAAATEAGPAAAWSSAPDASKVSPAPSTLYLACCTRVYDPAEQTATGRSAVPSAIANTTSSAATPVGSLAAAPGSSGSGANSSMVSRGSDRGAMGPPMPRAAAADRALRGVLGHTGMRGARIRASALARIKAAREGQRTDGSGLKAPGIIRSPRRSHWPLPRSSPPRIAAPNGSPVLGAGSVASPDDTDTLSLSAMTSITGSLATPVGPVRSTYPGSSANPHATRSRLMDGVEAADMAADVINESLGEAESFEGATEDGEGEGEGEGQAEQDGAETGMGGEPGTEGELCEADLFDTPEDLLADPTDLESSGDAAASSGASGSGSTTGIIRLLPNARRPSAIVMQLILNPPLVLENQLPLEITALVEESQSQAQQVLPYPMPSGSLQTFYHQPMLRPLSFRLSFGSLAAAAAVHPAAVHTMPQSDRVPFHEVARGVEGQVLSTAGTDPAAPRVRVRGSGKFAAGDVTLFYVNRVGRRVRHLSIYVPYWLVNRTKLPLSFYQVLNLERSVPFPEQHLPYAFPESEAPYPLLYSYPKTDALGCKTAIRYNHPIKYSLSPPFTLDAVGTSGVITVPEGPGRHELALTITRGTGPFRRTTIATLTRRFCLISYLPPEMPVYMRAAEPWPVPPNAGKKDPSMKSLPPPVQTNTASAALSQPRSPDGEHEPMPIVCIEGSAPPMPYSWPVTTEAELKAKRMQFSFGNTVLDRWSSGVKIDEVGESVIALHDNSRPRAPYMARVEVESVGACLYVSLKPERPDLPPYMLMNCLSFPLVCWQEGCEHIAYYTVGPNKRVPFAWTDLLKPQRLVVTVAGLKLRRTVVLDKIKDYDPVVSPADPRQSVYLSCYPEGPIRVLRTASTPYTAEGAAPQPDSAPESSFHLTLQLTSVGLSLVHTPRPAALGAGATAVASRPYELAYASLEALALEYSNSAVAQTVELKIREVQIDNQMPGALYPVILGRSSEGLALFASDALPPAVHLSLARSKRHRDVISIEYASCLVQALNLRLEEESVGCARPCPALPCTRPASITSRQRSQALMNSSASISLAHSLSPFPARSWLTALFEWVHSLGLPAIRRDLTGLTRIATAQLEAPTTTTPAPAATSSEPAAPAKPAAPLPTAAASLPLNTPTLTSANELMAQERGICPAAALMEQLLPPYAPPPTSDQATSLRKIYVKQLHLQPLQVNVTFRLTQAGTGGGRKGASGSAAATVMSPLRALFKRLGVGFLNAEDAPIKMNALLITNAYAELGQLIRRIRTHYRMRLLLEAYKVLGSLEVLGNPVGLVTSLGSGVVDLFYEPYRGLTQSPKEFARGLGKGSLSLLKKSIFGIFDSASKITGAVTSGLALLSMDDAYIRQRQQLTANRPKVRIFATGAVFGFVTWALVCVSKTAPLLQVGYGDLHVVDGVGQGLLYLGRGLVEGVAGVVIKPVVGAQRQGVEGFVKGVGKGIVGVFVRPTAGVFDLATKTLEGIRNTTTLLDPAQRGRMRNARWIGADGVLGPFMAVPAQAQEWLGVLGLHPQEDYVAHGILRTTSFLKRPQALVVSTRRVVLLKATKRGCETQWQEPLEALRSIAVEEEMMVFEFTPRSAPATATAAPEAAPAAADGGLITRRARFTNKKVAQQLELTLRRYVAPTASPDPAAP</sequence>
<organism evidence="5 6">
    <name type="scientific">Paratrimastix pyriformis</name>
    <dbReference type="NCBI Taxonomy" id="342808"/>
    <lineage>
        <taxon>Eukaryota</taxon>
        <taxon>Metamonada</taxon>
        <taxon>Preaxostyla</taxon>
        <taxon>Paratrimastigidae</taxon>
        <taxon>Paratrimastix</taxon>
    </lineage>
</organism>
<feature type="region of interest" description="Disordered" evidence="2">
    <location>
        <begin position="449"/>
        <end position="495"/>
    </location>
</feature>
<feature type="compositionally biased region" description="Low complexity" evidence="2">
    <location>
        <begin position="299"/>
        <end position="325"/>
    </location>
</feature>
<feature type="region of interest" description="Disordered" evidence="2">
    <location>
        <begin position="1035"/>
        <end position="1057"/>
    </location>
</feature>
<dbReference type="Pfam" id="PF25036">
    <property type="entry name" value="VPS13_VAB"/>
    <property type="match status" value="1"/>
</dbReference>
<feature type="region of interest" description="Disordered" evidence="2">
    <location>
        <begin position="1460"/>
        <end position="1496"/>
    </location>
</feature>
<evidence type="ECO:0000256" key="1">
    <source>
        <dbReference type="ARBA" id="ARBA00006545"/>
    </source>
</evidence>
<comment type="similarity">
    <text evidence="1">Belongs to the VPS13 family.</text>
</comment>
<feature type="region of interest" description="Disordered" evidence="2">
    <location>
        <begin position="297"/>
        <end position="325"/>
    </location>
</feature>
<feature type="compositionally biased region" description="Polar residues" evidence="2">
    <location>
        <begin position="473"/>
        <end position="495"/>
    </location>
</feature>
<feature type="region of interest" description="Disordered" evidence="2">
    <location>
        <begin position="966"/>
        <end position="1002"/>
    </location>
</feature>
<feature type="compositionally biased region" description="Polar residues" evidence="2">
    <location>
        <begin position="1477"/>
        <end position="1489"/>
    </location>
</feature>
<dbReference type="PANTHER" id="PTHR16166">
    <property type="entry name" value="VACUOLAR PROTEIN SORTING-ASSOCIATED PROTEIN VPS13"/>
    <property type="match status" value="1"/>
</dbReference>
<feature type="compositionally biased region" description="Low complexity" evidence="2">
    <location>
        <begin position="924"/>
        <end position="933"/>
    </location>
</feature>
<feature type="compositionally biased region" description="Low complexity" evidence="2">
    <location>
        <begin position="166"/>
        <end position="181"/>
    </location>
</feature>
<feature type="region of interest" description="Disordered" evidence="2">
    <location>
        <begin position="162"/>
        <end position="183"/>
    </location>
</feature>
<evidence type="ECO:0000313" key="6">
    <source>
        <dbReference type="Proteomes" id="UP001141327"/>
    </source>
</evidence>
<comment type="caution">
    <text evidence="5">The sequence shown here is derived from an EMBL/GenBank/DDBJ whole genome shotgun (WGS) entry which is preliminary data.</text>
</comment>
<feature type="compositionally biased region" description="Acidic residues" evidence="2">
    <location>
        <begin position="1120"/>
        <end position="1134"/>
    </location>
</feature>
<evidence type="ECO:0000259" key="3">
    <source>
        <dbReference type="Pfam" id="PF25036"/>
    </source>
</evidence>
<evidence type="ECO:0000313" key="5">
    <source>
        <dbReference type="EMBL" id="KAJ4455689.1"/>
    </source>
</evidence>
<feature type="compositionally biased region" description="Low complexity" evidence="2">
    <location>
        <begin position="1143"/>
        <end position="1156"/>
    </location>
</feature>
<dbReference type="InterPro" id="IPR056748">
    <property type="entry name" value="VPS13-like_C"/>
</dbReference>
<evidence type="ECO:0000256" key="2">
    <source>
        <dbReference type="SAM" id="MobiDB-lite"/>
    </source>
</evidence>
<dbReference type="Pfam" id="PF25037">
    <property type="entry name" value="VPS13_C"/>
    <property type="match status" value="1"/>
</dbReference>
<feature type="compositionally biased region" description="Low complexity" evidence="2">
    <location>
        <begin position="898"/>
        <end position="916"/>
    </location>
</feature>
<feature type="domain" description="Vacuolar protein sorting-associated protein 13 VPS13 adaptor binding" evidence="3">
    <location>
        <begin position="1176"/>
        <end position="1627"/>
    </location>
</feature>
<feature type="compositionally biased region" description="Polar residues" evidence="2">
    <location>
        <begin position="1047"/>
        <end position="1056"/>
    </location>
</feature>
<feature type="region of interest" description="Disordered" evidence="2">
    <location>
        <begin position="1083"/>
        <end position="1158"/>
    </location>
</feature>
<proteinExistence type="inferred from homology"/>
<dbReference type="EMBL" id="JAPMOS010000096">
    <property type="protein sequence ID" value="KAJ4455689.1"/>
    <property type="molecule type" value="Genomic_DNA"/>
</dbReference>
<protein>
    <submittedName>
        <fullName evidence="5">Vacuolar protein sorting-associated protein 13a</fullName>
    </submittedName>
</protein>
<feature type="domain" description="Intermembrane lipid transfer protein VPS13-like C-terminal" evidence="4">
    <location>
        <begin position="2312"/>
        <end position="2410"/>
    </location>
</feature>
<feature type="region of interest" description="Disordered" evidence="2">
    <location>
        <begin position="898"/>
        <end position="933"/>
    </location>
</feature>
<keyword evidence="6" id="KW-1185">Reference proteome</keyword>
<reference evidence="5" key="1">
    <citation type="journal article" date="2022" name="bioRxiv">
        <title>Genomics of Preaxostyla Flagellates Illuminates Evolutionary Transitions and the Path Towards Mitochondrial Loss.</title>
        <authorList>
            <person name="Novak L.V.F."/>
            <person name="Treitli S.C."/>
            <person name="Pyrih J."/>
            <person name="Halakuc P."/>
            <person name="Pipaliya S.V."/>
            <person name="Vacek V."/>
            <person name="Brzon O."/>
            <person name="Soukal P."/>
            <person name="Eme L."/>
            <person name="Dacks J.B."/>
            <person name="Karnkowska A."/>
            <person name="Elias M."/>
            <person name="Hampl V."/>
        </authorList>
    </citation>
    <scope>NUCLEOTIDE SEQUENCE</scope>
    <source>
        <strain evidence="5">RCP-MX</strain>
    </source>
</reference>
<name>A0ABQ8UEC9_9EUKA</name>
<accession>A0ABQ8UEC9</accession>
<gene>
    <name evidence="5" type="ORF">PAPYR_9288</name>
</gene>
<dbReference type="Proteomes" id="UP001141327">
    <property type="component" value="Unassembled WGS sequence"/>
</dbReference>
<feature type="region of interest" description="Disordered" evidence="2">
    <location>
        <begin position="1"/>
        <end position="41"/>
    </location>
</feature>
<evidence type="ECO:0000259" key="4">
    <source>
        <dbReference type="Pfam" id="PF25037"/>
    </source>
</evidence>
<feature type="compositionally biased region" description="Polar residues" evidence="2">
    <location>
        <begin position="1"/>
        <end position="11"/>
    </location>
</feature>
<feature type="region of interest" description="Disordered" evidence="2">
    <location>
        <begin position="1918"/>
        <end position="1954"/>
    </location>
</feature>
<dbReference type="InterPro" id="IPR009543">
    <property type="entry name" value="VPS13_VAB"/>
</dbReference>
<dbReference type="InterPro" id="IPR026847">
    <property type="entry name" value="VPS13"/>
</dbReference>